<accession>A0ABW4J635</accession>
<evidence type="ECO:0000313" key="3">
    <source>
        <dbReference type="Proteomes" id="UP001597267"/>
    </source>
</evidence>
<dbReference type="Pfam" id="PF03551">
    <property type="entry name" value="PadR"/>
    <property type="match status" value="1"/>
</dbReference>
<dbReference type="SUPFAM" id="SSF46785">
    <property type="entry name" value="Winged helix' DNA-binding domain"/>
    <property type="match status" value="1"/>
</dbReference>
<dbReference type="Proteomes" id="UP001597267">
    <property type="component" value="Unassembled WGS sequence"/>
</dbReference>
<dbReference type="InterPro" id="IPR005149">
    <property type="entry name" value="Tscrpt_reg_PadR_N"/>
</dbReference>
<evidence type="ECO:0000259" key="1">
    <source>
        <dbReference type="Pfam" id="PF03551"/>
    </source>
</evidence>
<gene>
    <name evidence="2" type="ORF">ACFQ5M_01050</name>
</gene>
<evidence type="ECO:0000313" key="2">
    <source>
        <dbReference type="EMBL" id="MFD1670675.1"/>
    </source>
</evidence>
<name>A0ABW4J635_9LACO</name>
<protein>
    <submittedName>
        <fullName evidence="2">PadR family transcriptional regulator</fullName>
    </submittedName>
</protein>
<dbReference type="InterPro" id="IPR036388">
    <property type="entry name" value="WH-like_DNA-bd_sf"/>
</dbReference>
<dbReference type="InterPro" id="IPR036390">
    <property type="entry name" value="WH_DNA-bd_sf"/>
</dbReference>
<dbReference type="PANTHER" id="PTHR33169">
    <property type="entry name" value="PADR-FAMILY TRANSCRIPTIONAL REGULATOR"/>
    <property type="match status" value="1"/>
</dbReference>
<keyword evidence="3" id="KW-1185">Reference proteome</keyword>
<organism evidence="2 3">
    <name type="scientific">Agrilactobacillus yilanensis</name>
    <dbReference type="NCBI Taxonomy" id="2485997"/>
    <lineage>
        <taxon>Bacteria</taxon>
        <taxon>Bacillati</taxon>
        <taxon>Bacillota</taxon>
        <taxon>Bacilli</taxon>
        <taxon>Lactobacillales</taxon>
        <taxon>Lactobacillaceae</taxon>
        <taxon>Agrilactobacillus</taxon>
    </lineage>
</organism>
<dbReference type="RefSeq" id="WP_125712422.1">
    <property type="nucleotide sequence ID" value="NZ_JBHTOP010000002.1"/>
</dbReference>
<comment type="caution">
    <text evidence="2">The sequence shown here is derived from an EMBL/GenBank/DDBJ whole genome shotgun (WGS) entry which is preliminary data.</text>
</comment>
<sequence length="114" mass="13442">MSIQISTELLDGVVLAILRQEDMYGYALTQRIQESLTLSPSTLYPVLRRLKAQHWLITYDKPFQGRNRRYYQITPAGLQQLEIITREWAGYKQRLNYFFEQPALPTTMEVNDDN</sequence>
<feature type="domain" description="Transcription regulator PadR N-terminal" evidence="1">
    <location>
        <begin position="14"/>
        <end position="82"/>
    </location>
</feature>
<dbReference type="Gene3D" id="1.10.10.10">
    <property type="entry name" value="Winged helix-like DNA-binding domain superfamily/Winged helix DNA-binding domain"/>
    <property type="match status" value="1"/>
</dbReference>
<dbReference type="EMBL" id="JBHTOP010000002">
    <property type="protein sequence ID" value="MFD1670675.1"/>
    <property type="molecule type" value="Genomic_DNA"/>
</dbReference>
<dbReference type="InterPro" id="IPR052509">
    <property type="entry name" value="Metal_resp_DNA-bind_regulator"/>
</dbReference>
<reference evidence="3" key="1">
    <citation type="journal article" date="2019" name="Int. J. Syst. Evol. Microbiol.">
        <title>The Global Catalogue of Microorganisms (GCM) 10K type strain sequencing project: providing services to taxonomists for standard genome sequencing and annotation.</title>
        <authorList>
            <consortium name="The Broad Institute Genomics Platform"/>
            <consortium name="The Broad Institute Genome Sequencing Center for Infectious Disease"/>
            <person name="Wu L."/>
            <person name="Ma J."/>
        </authorList>
    </citation>
    <scope>NUCLEOTIDE SEQUENCE [LARGE SCALE GENOMIC DNA]</scope>
    <source>
        <strain evidence="3">CCM 8896</strain>
    </source>
</reference>
<proteinExistence type="predicted"/>
<dbReference type="PANTHER" id="PTHR33169:SF14">
    <property type="entry name" value="TRANSCRIPTIONAL REGULATOR RV3488"/>
    <property type="match status" value="1"/>
</dbReference>